<dbReference type="SUPFAM" id="SSF48452">
    <property type="entry name" value="TPR-like"/>
    <property type="match status" value="2"/>
</dbReference>
<dbReference type="PANTHER" id="PTHR35807">
    <property type="entry name" value="TRANSCRIPTIONAL REGULATOR REDD-RELATED"/>
    <property type="match status" value="1"/>
</dbReference>
<dbReference type="GO" id="GO:0000160">
    <property type="term" value="P:phosphorelay signal transduction system"/>
    <property type="evidence" value="ECO:0007669"/>
    <property type="project" value="UniProtKB-KW"/>
</dbReference>
<name>A0A291QIW9_9ACTN</name>
<dbReference type="GO" id="GO:0006355">
    <property type="term" value="P:regulation of DNA-templated transcription"/>
    <property type="evidence" value="ECO:0007669"/>
    <property type="project" value="InterPro"/>
</dbReference>
<evidence type="ECO:0000313" key="8">
    <source>
        <dbReference type="EMBL" id="ATL31477.1"/>
    </source>
</evidence>
<dbReference type="Gene3D" id="1.25.40.10">
    <property type="entry name" value="Tetratricopeptide repeat domain"/>
    <property type="match status" value="2"/>
</dbReference>
<keyword evidence="4 6" id="KW-0238">DNA-binding</keyword>
<dbReference type="Pfam" id="PF00486">
    <property type="entry name" value="Trans_reg_C"/>
    <property type="match status" value="1"/>
</dbReference>
<evidence type="ECO:0000256" key="1">
    <source>
        <dbReference type="ARBA" id="ARBA00005820"/>
    </source>
</evidence>
<evidence type="ECO:0000256" key="2">
    <source>
        <dbReference type="ARBA" id="ARBA00023012"/>
    </source>
</evidence>
<comment type="similarity">
    <text evidence="1">Belongs to the AfsR/DnrI/RedD regulatory family.</text>
</comment>
<dbReference type="InterPro" id="IPR027417">
    <property type="entry name" value="P-loop_NTPase"/>
</dbReference>
<dbReference type="SMART" id="SM00862">
    <property type="entry name" value="Trans_reg_C"/>
    <property type="match status" value="1"/>
</dbReference>
<evidence type="ECO:0000256" key="3">
    <source>
        <dbReference type="ARBA" id="ARBA00023015"/>
    </source>
</evidence>
<dbReference type="Gene3D" id="1.10.10.10">
    <property type="entry name" value="Winged helix-like DNA-binding domain superfamily/Winged helix DNA-binding domain"/>
    <property type="match status" value="1"/>
</dbReference>
<keyword evidence="5" id="KW-0804">Transcription</keyword>
<evidence type="ECO:0000313" key="9">
    <source>
        <dbReference type="Proteomes" id="UP000221011"/>
    </source>
</evidence>
<dbReference type="Gene3D" id="3.40.50.300">
    <property type="entry name" value="P-loop containing nucleotide triphosphate hydrolases"/>
    <property type="match status" value="1"/>
</dbReference>
<feature type="domain" description="OmpR/PhoB-type" evidence="7">
    <location>
        <begin position="1"/>
        <end position="96"/>
    </location>
</feature>
<dbReference type="SUPFAM" id="SSF46894">
    <property type="entry name" value="C-terminal effector domain of the bipartite response regulators"/>
    <property type="match status" value="1"/>
</dbReference>
<dbReference type="AlphaFoldDB" id="A0A291QIW9"/>
<reference evidence="8 9" key="1">
    <citation type="submission" date="2017-08" db="EMBL/GenBank/DDBJ databases">
        <title>Complete Genome Sequence of Streptomyces formicae KY5, the formicamycin producer.</title>
        <authorList>
            <person name="Holmes N.A."/>
            <person name="Devine R."/>
            <person name="Qin Z."/>
            <person name="Seipke R.F."/>
            <person name="Wilkinson B."/>
            <person name="Hutchings M.I."/>
        </authorList>
    </citation>
    <scope>NUCLEOTIDE SEQUENCE [LARGE SCALE GENOMIC DNA]</scope>
    <source>
        <strain evidence="8 9">KY5</strain>
    </source>
</reference>
<evidence type="ECO:0000256" key="6">
    <source>
        <dbReference type="PROSITE-ProRule" id="PRU01091"/>
    </source>
</evidence>
<dbReference type="CDD" id="cd15831">
    <property type="entry name" value="BTAD"/>
    <property type="match status" value="1"/>
</dbReference>
<dbReference type="RefSeq" id="WP_098245601.1">
    <property type="nucleotide sequence ID" value="NZ_CP022685.1"/>
</dbReference>
<dbReference type="PRINTS" id="PR00364">
    <property type="entry name" value="DISEASERSIST"/>
</dbReference>
<dbReference type="KEGG" id="sfk:KY5_6459c"/>
<protein>
    <recommendedName>
        <fullName evidence="7">OmpR/PhoB-type domain-containing protein</fullName>
    </recommendedName>
</protein>
<evidence type="ECO:0000259" key="7">
    <source>
        <dbReference type="PROSITE" id="PS51755"/>
    </source>
</evidence>
<dbReference type="InterPro" id="IPR005158">
    <property type="entry name" value="BTAD"/>
</dbReference>
<dbReference type="Pfam" id="PF03704">
    <property type="entry name" value="BTAD"/>
    <property type="match status" value="1"/>
</dbReference>
<dbReference type="EMBL" id="CP022685">
    <property type="protein sequence ID" value="ATL31477.1"/>
    <property type="molecule type" value="Genomic_DNA"/>
</dbReference>
<dbReference type="GO" id="GO:0003677">
    <property type="term" value="F:DNA binding"/>
    <property type="evidence" value="ECO:0007669"/>
    <property type="project" value="UniProtKB-UniRule"/>
</dbReference>
<dbReference type="InterPro" id="IPR011990">
    <property type="entry name" value="TPR-like_helical_dom_sf"/>
</dbReference>
<dbReference type="InterPro" id="IPR036388">
    <property type="entry name" value="WH-like_DNA-bd_sf"/>
</dbReference>
<organism evidence="8 9">
    <name type="scientific">Streptomyces formicae</name>
    <dbReference type="NCBI Taxonomy" id="1616117"/>
    <lineage>
        <taxon>Bacteria</taxon>
        <taxon>Bacillati</taxon>
        <taxon>Actinomycetota</taxon>
        <taxon>Actinomycetes</taxon>
        <taxon>Kitasatosporales</taxon>
        <taxon>Streptomycetaceae</taxon>
        <taxon>Streptomyces</taxon>
    </lineage>
</organism>
<sequence length="914" mass="96461">MEFQLLGAVAINGGAGPVPLGPAKRRSLLAMLLLRAPAAVSVDTLAEALWEDEPPRHARTVIQGHVSRLRALISEAGLDAYGVELTTHGRAYALRLPETLLDARRFEDLVALARRQHEPADAALMLREALALWQGPALGGINGTAPLLAAANALEEGRLATVEQLAATYAVLGEHHRAVALLGQEAAAHPLREPLIAALIRALNRTGRQSDALEQYHRTREELADAMGVDPGPVLREAYEEVLEGTAGAGREEGLAAHHPAPGRTPVRAAEAAPDLLPRPPRGFHGRAAELAALTTATGAEAPIALVAGPAGVGKTSLAVQWAHAHADAYPDGRLFADLRGHSGTDPARPADVLGDFLLALGVRAQAVPDSPDAAAALFRSLVKERRLLVVLDNAKDSAQVRPLLPGGPDCATVVTSRTRLDAVIASDCATPVPIEVLGEDDASLLLAEALGPDASDERAVREVARLCDGLPLALRIAAARLKGRRHWTVGDLAVELADERSRLALLSAEDTGVETALRASVACLDAADAALLGALGHSFTRQSDAYAAAAAAGIGLAEARAGLDRLASAHLVQEAGPDRYSLHDLVRLYARGLPRAEAADAVTRRVVDHWLRAQHAAVDVFDPTGSRTVPLPEGLAPGPPVPRFADGDAVFGWFLKEQESLMAAVSAAARLGDEDRTWRLAALLWPLVHGRPHPGWQQPLHTALAAAERIDSTEGIGWLRAVTGMLFVETGQFARAETLLAGAVAPLRSFAPEVSCQVLVLLAIARHRHGDPVGVLDALADAARDARTADHPIAVTLEHYHAAHVALAQGDFAAAAEQTARCVDAVPENEIVGWRPLIWESYGIALHDSGLHQEAREALLAAVAANEEEDLPARTVRALTRLGEVAAVLDEPHSEAAYLAKAEQVEKTLAQPL</sequence>
<evidence type="ECO:0000256" key="5">
    <source>
        <dbReference type="ARBA" id="ARBA00023163"/>
    </source>
</evidence>
<dbReference type="InterPro" id="IPR001867">
    <property type="entry name" value="OmpR/PhoB-type_DNA-bd"/>
</dbReference>
<gene>
    <name evidence="8" type="ORF">KY5_6459c</name>
</gene>
<dbReference type="InterPro" id="IPR051677">
    <property type="entry name" value="AfsR-DnrI-RedD_regulator"/>
</dbReference>
<accession>A0A291QIW9</accession>
<dbReference type="SMART" id="SM01043">
    <property type="entry name" value="BTAD"/>
    <property type="match status" value="1"/>
</dbReference>
<proteinExistence type="inferred from homology"/>
<dbReference type="SUPFAM" id="SSF52540">
    <property type="entry name" value="P-loop containing nucleoside triphosphate hydrolases"/>
    <property type="match status" value="1"/>
</dbReference>
<dbReference type="PANTHER" id="PTHR35807:SF1">
    <property type="entry name" value="TRANSCRIPTIONAL REGULATOR REDD"/>
    <property type="match status" value="1"/>
</dbReference>
<dbReference type="InterPro" id="IPR016032">
    <property type="entry name" value="Sig_transdc_resp-reg_C-effctor"/>
</dbReference>
<keyword evidence="3" id="KW-0805">Transcription regulation</keyword>
<dbReference type="GO" id="GO:0043531">
    <property type="term" value="F:ADP binding"/>
    <property type="evidence" value="ECO:0007669"/>
    <property type="project" value="InterPro"/>
</dbReference>
<evidence type="ECO:0000256" key="4">
    <source>
        <dbReference type="ARBA" id="ARBA00023125"/>
    </source>
</evidence>
<feature type="DNA-binding region" description="OmpR/PhoB-type" evidence="6">
    <location>
        <begin position="1"/>
        <end position="96"/>
    </location>
</feature>
<dbReference type="PROSITE" id="PS51755">
    <property type="entry name" value="OMPR_PHOB"/>
    <property type="match status" value="1"/>
</dbReference>
<keyword evidence="2" id="KW-0902">Two-component regulatory system</keyword>
<dbReference type="Proteomes" id="UP000221011">
    <property type="component" value="Chromosome"/>
</dbReference>
<keyword evidence="9" id="KW-1185">Reference proteome</keyword>